<evidence type="ECO:0000313" key="3">
    <source>
        <dbReference type="Proteomes" id="UP000838878"/>
    </source>
</evidence>
<evidence type="ECO:0000256" key="1">
    <source>
        <dbReference type="ARBA" id="ARBA00038068"/>
    </source>
</evidence>
<dbReference type="GO" id="GO:0043565">
    <property type="term" value="F:sequence-specific DNA binding"/>
    <property type="evidence" value="ECO:0007669"/>
    <property type="project" value="TreeGrafter"/>
</dbReference>
<keyword evidence="3" id="KW-1185">Reference proteome</keyword>
<comment type="similarity">
    <text evidence="1">Belongs to the JMJD6 family.</text>
</comment>
<dbReference type="InterPro" id="IPR050910">
    <property type="entry name" value="JMJD6_ArgDemeth/LysHydrox"/>
</dbReference>
<dbReference type="GO" id="GO:0045905">
    <property type="term" value="P:positive regulation of translational termination"/>
    <property type="evidence" value="ECO:0007669"/>
    <property type="project" value="TreeGrafter"/>
</dbReference>
<dbReference type="EMBL" id="OV170225">
    <property type="protein sequence ID" value="CAH0726107.1"/>
    <property type="molecule type" value="Genomic_DNA"/>
</dbReference>
<feature type="non-terminal residue" evidence="2">
    <location>
        <position position="189"/>
    </location>
</feature>
<gene>
    <name evidence="2" type="ORF">BINO364_LOCUS11612</name>
</gene>
<organism evidence="2 3">
    <name type="scientific">Brenthis ino</name>
    <name type="common">lesser marbled fritillary</name>
    <dbReference type="NCBI Taxonomy" id="405034"/>
    <lineage>
        <taxon>Eukaryota</taxon>
        <taxon>Metazoa</taxon>
        <taxon>Ecdysozoa</taxon>
        <taxon>Arthropoda</taxon>
        <taxon>Hexapoda</taxon>
        <taxon>Insecta</taxon>
        <taxon>Pterygota</taxon>
        <taxon>Neoptera</taxon>
        <taxon>Endopterygota</taxon>
        <taxon>Lepidoptera</taxon>
        <taxon>Glossata</taxon>
        <taxon>Ditrysia</taxon>
        <taxon>Papilionoidea</taxon>
        <taxon>Nymphalidae</taxon>
        <taxon>Heliconiinae</taxon>
        <taxon>Argynnini</taxon>
        <taxon>Brenthis</taxon>
    </lineage>
</organism>
<sequence length="189" mass="22342">MNNSGKVGVDVNVKCNELPQYNYSVSDIKTYDSRDLQYELFFKEHMMQNLPCIIKNISHTWLCSNEWVKNGTINCDYFVTQYGDIDAPVANCDSITFNSHCKINMKVNDYMNYFKSKNKDKLLYLKDWHLKRIVPDCNFYEVPEFFASDWLNEFASDYQDDDFMFVYIGPEGHLFMQMSTHLIVGQSMW</sequence>
<evidence type="ECO:0000313" key="2">
    <source>
        <dbReference type="EMBL" id="CAH0726107.1"/>
    </source>
</evidence>
<dbReference type="OrthoDB" id="203487at2759"/>
<dbReference type="SUPFAM" id="SSF51197">
    <property type="entry name" value="Clavaminate synthase-like"/>
    <property type="match status" value="1"/>
</dbReference>
<accession>A0A8J9V6E2</accession>
<dbReference type="AlphaFoldDB" id="A0A8J9V6E2"/>
<dbReference type="Gene3D" id="2.60.120.650">
    <property type="entry name" value="Cupin"/>
    <property type="match status" value="1"/>
</dbReference>
<dbReference type="GO" id="GO:0016706">
    <property type="term" value="F:2-oxoglutarate-dependent dioxygenase activity"/>
    <property type="evidence" value="ECO:0007669"/>
    <property type="project" value="TreeGrafter"/>
</dbReference>
<proteinExistence type="inferred from homology"/>
<name>A0A8J9V6E2_9NEOP</name>
<dbReference type="GO" id="GO:0005737">
    <property type="term" value="C:cytoplasm"/>
    <property type="evidence" value="ECO:0007669"/>
    <property type="project" value="TreeGrafter"/>
</dbReference>
<protein>
    <submittedName>
        <fullName evidence="2">Uncharacterized protein</fullName>
    </submittedName>
</protein>
<dbReference type="Proteomes" id="UP000838878">
    <property type="component" value="Chromosome 5"/>
</dbReference>
<dbReference type="PANTHER" id="PTHR12480:SF6">
    <property type="entry name" value="2-OXOGLUTARATE AND IRON-DEPENDENT OXYGENASE JMJD4"/>
    <property type="match status" value="1"/>
</dbReference>
<dbReference type="PANTHER" id="PTHR12480">
    <property type="entry name" value="ARGININE DEMETHYLASE AND LYSYL-HYDROXYLASE JMJD"/>
    <property type="match status" value="1"/>
</dbReference>
<reference evidence="2" key="1">
    <citation type="submission" date="2021-12" db="EMBL/GenBank/DDBJ databases">
        <authorList>
            <person name="Martin H S."/>
        </authorList>
    </citation>
    <scope>NUCLEOTIDE SEQUENCE</scope>
</reference>
<dbReference type="GO" id="GO:0005634">
    <property type="term" value="C:nucleus"/>
    <property type="evidence" value="ECO:0007669"/>
    <property type="project" value="TreeGrafter"/>
</dbReference>